<organism evidence="7 8">
    <name type="scientific">Arabis nemorensis</name>
    <dbReference type="NCBI Taxonomy" id="586526"/>
    <lineage>
        <taxon>Eukaryota</taxon>
        <taxon>Viridiplantae</taxon>
        <taxon>Streptophyta</taxon>
        <taxon>Embryophyta</taxon>
        <taxon>Tracheophyta</taxon>
        <taxon>Spermatophyta</taxon>
        <taxon>Magnoliopsida</taxon>
        <taxon>eudicotyledons</taxon>
        <taxon>Gunneridae</taxon>
        <taxon>Pentapetalae</taxon>
        <taxon>rosids</taxon>
        <taxon>malvids</taxon>
        <taxon>Brassicales</taxon>
        <taxon>Brassicaceae</taxon>
        <taxon>Arabideae</taxon>
        <taxon>Arabis</taxon>
    </lineage>
</organism>
<reference evidence="7" key="1">
    <citation type="submission" date="2019-07" db="EMBL/GenBank/DDBJ databases">
        <authorList>
            <person name="Dittberner H."/>
        </authorList>
    </citation>
    <scope>NUCLEOTIDE SEQUENCE [LARGE SCALE GENOMIC DNA]</scope>
</reference>
<keyword evidence="4" id="KW-0539">Nucleus</keyword>
<dbReference type="AlphaFoldDB" id="A0A565C1U9"/>
<proteinExistence type="predicted"/>
<name>A0A565C1U9_9BRAS</name>
<evidence type="ECO:0000256" key="1">
    <source>
        <dbReference type="ARBA" id="ARBA00004123"/>
    </source>
</evidence>
<protein>
    <recommendedName>
        <fullName evidence="6">WPP domain-containing protein</fullName>
    </recommendedName>
</protein>
<evidence type="ECO:0000256" key="4">
    <source>
        <dbReference type="ARBA" id="ARBA00023242"/>
    </source>
</evidence>
<evidence type="ECO:0000313" key="8">
    <source>
        <dbReference type="Proteomes" id="UP000489600"/>
    </source>
</evidence>
<evidence type="ECO:0000256" key="2">
    <source>
        <dbReference type="ARBA" id="ARBA00004496"/>
    </source>
</evidence>
<dbReference type="Proteomes" id="UP000489600">
    <property type="component" value="Unassembled WGS sequence"/>
</dbReference>
<dbReference type="OrthoDB" id="1927559at2759"/>
<comment type="caution">
    <text evidence="7">The sequence shown here is derived from an EMBL/GenBank/DDBJ whole genome shotgun (WGS) entry which is preliminary data.</text>
</comment>
<dbReference type="Pfam" id="PF13943">
    <property type="entry name" value="WPP"/>
    <property type="match status" value="1"/>
</dbReference>
<dbReference type="PANTHER" id="PTHR34362">
    <property type="entry name" value="WPP DOMAIN-CONTAINING PROTEIN 1-RELATED"/>
    <property type="match status" value="1"/>
</dbReference>
<accession>A0A565C1U9</accession>
<dbReference type="GO" id="GO:0000278">
    <property type="term" value="P:mitotic cell cycle"/>
    <property type="evidence" value="ECO:0007669"/>
    <property type="project" value="InterPro"/>
</dbReference>
<dbReference type="InterPro" id="IPR044692">
    <property type="entry name" value="WPP1/2/3"/>
</dbReference>
<evidence type="ECO:0000259" key="6">
    <source>
        <dbReference type="Pfam" id="PF13943"/>
    </source>
</evidence>
<evidence type="ECO:0000313" key="7">
    <source>
        <dbReference type="EMBL" id="VVB07567.1"/>
    </source>
</evidence>
<dbReference type="InterPro" id="IPR038214">
    <property type="entry name" value="WPP_sf"/>
</dbReference>
<sequence>MADSDYSVESRTTGNRNESEEEKKKPGPVSLRIWPPSQKTRDAVVNRLVETLSNESIFSKRYGTLGSEEALIVAKSVEEEAYGVAVVLGGDDGDGIEILGAYTKEISKRVLESVKTRTLNPNADSPVDSVKLKA</sequence>
<feature type="region of interest" description="Disordered" evidence="5">
    <location>
        <begin position="1"/>
        <end position="34"/>
    </location>
</feature>
<feature type="domain" description="WPP" evidence="6">
    <location>
        <begin position="30"/>
        <end position="120"/>
    </location>
</feature>
<evidence type="ECO:0000256" key="5">
    <source>
        <dbReference type="SAM" id="MobiDB-lite"/>
    </source>
</evidence>
<dbReference type="GO" id="GO:0005634">
    <property type="term" value="C:nucleus"/>
    <property type="evidence" value="ECO:0007669"/>
    <property type="project" value="UniProtKB-SubCell"/>
</dbReference>
<keyword evidence="8" id="KW-1185">Reference proteome</keyword>
<evidence type="ECO:0000256" key="3">
    <source>
        <dbReference type="ARBA" id="ARBA00022490"/>
    </source>
</evidence>
<dbReference type="EMBL" id="CABITT030000006">
    <property type="protein sequence ID" value="VVB07567.1"/>
    <property type="molecule type" value="Genomic_DNA"/>
</dbReference>
<feature type="compositionally biased region" description="Polar residues" evidence="5">
    <location>
        <begin position="7"/>
        <end position="16"/>
    </location>
</feature>
<dbReference type="GO" id="GO:0048527">
    <property type="term" value="P:lateral root development"/>
    <property type="evidence" value="ECO:0007669"/>
    <property type="project" value="InterPro"/>
</dbReference>
<dbReference type="GO" id="GO:0005737">
    <property type="term" value="C:cytoplasm"/>
    <property type="evidence" value="ECO:0007669"/>
    <property type="project" value="UniProtKB-SubCell"/>
</dbReference>
<dbReference type="Gene3D" id="1.10.246.200">
    <property type="entry name" value="WPP domain"/>
    <property type="match status" value="1"/>
</dbReference>
<gene>
    <name evidence="7" type="ORF">ANE_LOCUS18011</name>
</gene>
<dbReference type="InterPro" id="IPR025265">
    <property type="entry name" value="WPP_dom"/>
</dbReference>
<dbReference type="PANTHER" id="PTHR34362:SF1">
    <property type="entry name" value="WPP DOMAIN-CONTAINING PROTEIN 1-RELATED"/>
    <property type="match status" value="1"/>
</dbReference>
<comment type="subcellular location">
    <subcellularLocation>
        <location evidence="2">Cytoplasm</location>
    </subcellularLocation>
    <subcellularLocation>
        <location evidence="1">Nucleus</location>
    </subcellularLocation>
</comment>
<keyword evidence="3" id="KW-0963">Cytoplasm</keyword>